<dbReference type="AlphaFoldDB" id="A0AAN9R6B1"/>
<dbReference type="Proteomes" id="UP001374584">
    <property type="component" value="Unassembled WGS sequence"/>
</dbReference>
<reference evidence="1 2" key="1">
    <citation type="submission" date="2024-01" db="EMBL/GenBank/DDBJ databases">
        <title>The genomes of 5 underutilized Papilionoideae crops provide insights into root nodulation and disease resistanc.</title>
        <authorList>
            <person name="Jiang F."/>
        </authorList>
    </citation>
    <scope>NUCLEOTIDE SEQUENCE [LARGE SCALE GENOMIC DNA]</scope>
    <source>
        <strain evidence="1">JINMINGXINNONG_FW02</strain>
        <tissue evidence="1">Leaves</tissue>
    </source>
</reference>
<keyword evidence="2" id="KW-1185">Reference proteome</keyword>
<evidence type="ECO:0000313" key="2">
    <source>
        <dbReference type="Proteomes" id="UP001374584"/>
    </source>
</evidence>
<accession>A0AAN9R6B1</accession>
<dbReference type="EMBL" id="JAYMYR010000006">
    <property type="protein sequence ID" value="KAK7355488.1"/>
    <property type="molecule type" value="Genomic_DNA"/>
</dbReference>
<protein>
    <submittedName>
        <fullName evidence="1">Uncharacterized protein</fullName>
    </submittedName>
</protein>
<comment type="caution">
    <text evidence="1">The sequence shown here is derived from an EMBL/GenBank/DDBJ whole genome shotgun (WGS) entry which is preliminary data.</text>
</comment>
<evidence type="ECO:0000313" key="1">
    <source>
        <dbReference type="EMBL" id="KAK7355488.1"/>
    </source>
</evidence>
<sequence>MEEIKQRSAQKEIDFLAAMNDLKGKKVKLLKTVDAFQDDVTNSFIIRFGAAKDQVVFLHPSIDLSEMNPLQISGGWKDGGWTLRISNSCLSKQFYNFLYSLILRA</sequence>
<proteinExistence type="predicted"/>
<organism evidence="1 2">
    <name type="scientific">Phaseolus coccineus</name>
    <name type="common">Scarlet runner bean</name>
    <name type="synonym">Phaseolus multiflorus</name>
    <dbReference type="NCBI Taxonomy" id="3886"/>
    <lineage>
        <taxon>Eukaryota</taxon>
        <taxon>Viridiplantae</taxon>
        <taxon>Streptophyta</taxon>
        <taxon>Embryophyta</taxon>
        <taxon>Tracheophyta</taxon>
        <taxon>Spermatophyta</taxon>
        <taxon>Magnoliopsida</taxon>
        <taxon>eudicotyledons</taxon>
        <taxon>Gunneridae</taxon>
        <taxon>Pentapetalae</taxon>
        <taxon>rosids</taxon>
        <taxon>fabids</taxon>
        <taxon>Fabales</taxon>
        <taxon>Fabaceae</taxon>
        <taxon>Papilionoideae</taxon>
        <taxon>50 kb inversion clade</taxon>
        <taxon>NPAAA clade</taxon>
        <taxon>indigoferoid/millettioid clade</taxon>
        <taxon>Phaseoleae</taxon>
        <taxon>Phaseolus</taxon>
    </lineage>
</organism>
<name>A0AAN9R6B1_PHACN</name>
<gene>
    <name evidence="1" type="ORF">VNO80_14744</name>
</gene>